<dbReference type="PROSITE" id="PS51151">
    <property type="entry name" value="NAC_AB"/>
    <property type="match status" value="1"/>
</dbReference>
<dbReference type="AlphaFoldDB" id="A0A1D1XUQ1"/>
<protein>
    <submittedName>
        <fullName evidence="4">Nascent polypeptide-associated complex subunit alpha-like protein</fullName>
    </submittedName>
</protein>
<accession>A0A1D1XUQ1</accession>
<proteinExistence type="predicted"/>
<dbReference type="CDD" id="cd22054">
    <property type="entry name" value="NAC_NACA"/>
    <property type="match status" value="1"/>
</dbReference>
<dbReference type="InterPro" id="IPR016641">
    <property type="entry name" value="EGD2/NACA0like"/>
</dbReference>
<dbReference type="Gene3D" id="1.10.8.10">
    <property type="entry name" value="DNA helicase RuvA subunit, C-terminal domain"/>
    <property type="match status" value="1"/>
</dbReference>
<evidence type="ECO:0000256" key="1">
    <source>
        <dbReference type="ARBA" id="ARBA00004000"/>
    </source>
</evidence>
<feature type="non-terminal residue" evidence="4">
    <location>
        <position position="1"/>
    </location>
</feature>
<gene>
    <name evidence="4" type="primary">NACA_2</name>
    <name evidence="4" type="ORF">g.47744</name>
</gene>
<name>A0A1D1XUQ1_9ARAE</name>
<feature type="compositionally biased region" description="Basic and acidic residues" evidence="2">
    <location>
        <begin position="19"/>
        <end position="50"/>
    </location>
</feature>
<dbReference type="InterPro" id="IPR044034">
    <property type="entry name" value="NAC-like_UBA"/>
</dbReference>
<dbReference type="Pfam" id="PF01849">
    <property type="entry name" value="NAC"/>
    <property type="match status" value="1"/>
</dbReference>
<feature type="region of interest" description="Disordered" evidence="2">
    <location>
        <begin position="1"/>
        <end position="51"/>
    </location>
</feature>
<feature type="compositionally biased region" description="Acidic residues" evidence="2">
    <location>
        <begin position="126"/>
        <end position="141"/>
    </location>
</feature>
<organism evidence="4">
    <name type="scientific">Anthurium amnicola</name>
    <dbReference type="NCBI Taxonomy" id="1678845"/>
    <lineage>
        <taxon>Eukaryota</taxon>
        <taxon>Viridiplantae</taxon>
        <taxon>Streptophyta</taxon>
        <taxon>Embryophyta</taxon>
        <taxon>Tracheophyta</taxon>
        <taxon>Spermatophyta</taxon>
        <taxon>Magnoliopsida</taxon>
        <taxon>Liliopsida</taxon>
        <taxon>Araceae</taxon>
        <taxon>Pothoideae</taxon>
        <taxon>Potheae</taxon>
        <taxon>Anthurium</taxon>
    </lineage>
</organism>
<feature type="region of interest" description="Disordered" evidence="2">
    <location>
        <begin position="126"/>
        <end position="157"/>
    </location>
</feature>
<dbReference type="Gene3D" id="2.20.70.30">
    <property type="entry name" value="Nascent polypeptide-associated complex domain"/>
    <property type="match status" value="1"/>
</dbReference>
<evidence type="ECO:0000259" key="3">
    <source>
        <dbReference type="PROSITE" id="PS51151"/>
    </source>
</evidence>
<evidence type="ECO:0000313" key="4">
    <source>
        <dbReference type="EMBL" id="JAT46124.1"/>
    </source>
</evidence>
<evidence type="ECO:0000256" key="2">
    <source>
        <dbReference type="SAM" id="MobiDB-lite"/>
    </source>
</evidence>
<sequence>EQRRSGVVPPSSVTRRRGGGRERADGSSRAADPRLLGHAEEEDGKADHHQPQLIASLMEEQEDLQRGGPAAEHVEGSFCRLLLQDEPAAEDAEGSFCRLLLQDDAAVEGGEGSFCRLLLQDDPIDEEAEDSDEDGEADEGVSIDKSSKLNRAERKSHRALQKLGMKPLTGVNRVTIVKRRLENEKILVSFSKPDVFKFPSSDNYAIFGVGTIEELGATMPVRASQLDTTDLAVSAELTDEDEYDTNDMGIKPEDIDVVMAQADVCRWEAVKALRDNEGDVVGAILDLTD</sequence>
<reference evidence="4" key="1">
    <citation type="submission" date="2015-07" db="EMBL/GenBank/DDBJ databases">
        <title>Transcriptome Assembly of Anthurium amnicola.</title>
        <authorList>
            <person name="Suzuki J."/>
        </authorList>
    </citation>
    <scope>NUCLEOTIDE SEQUENCE</scope>
</reference>
<dbReference type="EMBL" id="GDJX01021812">
    <property type="protein sequence ID" value="JAT46124.1"/>
    <property type="molecule type" value="Transcribed_RNA"/>
</dbReference>
<comment type="function">
    <text evidence="1">May promote appropriate targeting of ribosome-nascent polypeptide complexes.</text>
</comment>
<dbReference type="GO" id="GO:0005854">
    <property type="term" value="C:nascent polypeptide-associated complex"/>
    <property type="evidence" value="ECO:0007669"/>
    <property type="project" value="InterPro"/>
</dbReference>
<dbReference type="Pfam" id="PF19026">
    <property type="entry name" value="UBA_HYPK"/>
    <property type="match status" value="1"/>
</dbReference>
<dbReference type="InterPro" id="IPR002715">
    <property type="entry name" value="Nas_poly-pep-assoc_cplx_dom"/>
</dbReference>
<feature type="domain" description="NAC-A/B" evidence="3">
    <location>
        <begin position="150"/>
        <end position="219"/>
    </location>
</feature>
<dbReference type="SMART" id="SM01407">
    <property type="entry name" value="NAC"/>
    <property type="match status" value="1"/>
</dbReference>
<dbReference type="InterPro" id="IPR038187">
    <property type="entry name" value="NAC_A/B_dom_sf"/>
</dbReference>
<dbReference type="PANTHER" id="PTHR21713">
    <property type="entry name" value="NASCENT POLYPEPTIDE ASSOCIATED COMPLEX ALPHA SUBUNIT-RELATED"/>
    <property type="match status" value="1"/>
</dbReference>